<accession>A0A5N5SWY6</accession>
<proteinExistence type="predicted"/>
<comment type="caution">
    <text evidence="2">The sequence shown here is derived from an EMBL/GenBank/DDBJ whole genome shotgun (WGS) entry which is preliminary data.</text>
</comment>
<dbReference type="OrthoDB" id="6329143at2759"/>
<protein>
    <submittedName>
        <fullName evidence="2">Vitelline membrane outer layer protein 1-like protein</fullName>
    </submittedName>
</protein>
<dbReference type="InterPro" id="IPR005515">
    <property type="entry name" value="VOMI"/>
</dbReference>
<name>A0A5N5SWY6_9CRUS</name>
<organism evidence="2 3">
    <name type="scientific">Armadillidium nasatum</name>
    <dbReference type="NCBI Taxonomy" id="96803"/>
    <lineage>
        <taxon>Eukaryota</taxon>
        <taxon>Metazoa</taxon>
        <taxon>Ecdysozoa</taxon>
        <taxon>Arthropoda</taxon>
        <taxon>Crustacea</taxon>
        <taxon>Multicrustacea</taxon>
        <taxon>Malacostraca</taxon>
        <taxon>Eumalacostraca</taxon>
        <taxon>Peracarida</taxon>
        <taxon>Isopoda</taxon>
        <taxon>Oniscidea</taxon>
        <taxon>Crinocheta</taxon>
        <taxon>Armadillidiidae</taxon>
        <taxon>Armadillidium</taxon>
    </lineage>
</organism>
<dbReference type="AlphaFoldDB" id="A0A5N5SWY6"/>
<sequence length="174" mass="19171">MKAFTSCLFLTLLSLALCKSQIYDPPLKIYGQTITQTLYIDNAYHDSGVWGPISLCPNNSFVDAFELKYQEPGNVDETAINAIRLYCILNGHDTGYVESSTGTHGEYFGMRVCSGDYLLTGFRANTLEYQGTFTDDVAVENFEGSCGYGREIVSGGIPSLSLQSRRDVSLQNVI</sequence>
<feature type="chain" id="PRO_5024381064" evidence="1">
    <location>
        <begin position="19"/>
        <end position="174"/>
    </location>
</feature>
<dbReference type="PANTHER" id="PTHR18841:SF0">
    <property type="entry name" value="VITELLINE MEMBRANE OUTER LAYER 1 HOMOLOG A-RELATED"/>
    <property type="match status" value="1"/>
</dbReference>
<keyword evidence="3" id="KW-1185">Reference proteome</keyword>
<dbReference type="GO" id="GO:0005615">
    <property type="term" value="C:extracellular space"/>
    <property type="evidence" value="ECO:0007669"/>
    <property type="project" value="TreeGrafter"/>
</dbReference>
<evidence type="ECO:0000313" key="2">
    <source>
        <dbReference type="EMBL" id="KAB7498746.1"/>
    </source>
</evidence>
<dbReference type="Pfam" id="PF03762">
    <property type="entry name" value="VOMI"/>
    <property type="match status" value="1"/>
</dbReference>
<keyword evidence="1" id="KW-0732">Signal</keyword>
<dbReference type="SUPFAM" id="SSF51092">
    <property type="entry name" value="Vitelline membrane outer protein-I (VMO-I)"/>
    <property type="match status" value="1"/>
</dbReference>
<dbReference type="EMBL" id="SEYY01019036">
    <property type="protein sequence ID" value="KAB7498746.1"/>
    <property type="molecule type" value="Genomic_DNA"/>
</dbReference>
<dbReference type="PANTHER" id="PTHR18841">
    <property type="entry name" value="VITELLINE MEMBRANE OUTER LAYER PROTEIN I-RELATED"/>
    <property type="match status" value="1"/>
</dbReference>
<evidence type="ECO:0000313" key="3">
    <source>
        <dbReference type="Proteomes" id="UP000326759"/>
    </source>
</evidence>
<gene>
    <name evidence="2" type="primary">VMO1_1</name>
    <name evidence="2" type="ORF">Anas_02506</name>
</gene>
<dbReference type="Gene3D" id="2.100.10.20">
    <property type="entry name" value="Vitelline membrane outer layer protein I (VOMI)"/>
    <property type="match status" value="1"/>
</dbReference>
<dbReference type="Proteomes" id="UP000326759">
    <property type="component" value="Unassembled WGS sequence"/>
</dbReference>
<feature type="signal peptide" evidence="1">
    <location>
        <begin position="1"/>
        <end position="18"/>
    </location>
</feature>
<evidence type="ECO:0000256" key="1">
    <source>
        <dbReference type="SAM" id="SignalP"/>
    </source>
</evidence>
<reference evidence="2 3" key="1">
    <citation type="journal article" date="2019" name="PLoS Biol.">
        <title>Sex chromosomes control vertical transmission of feminizing Wolbachia symbionts in an isopod.</title>
        <authorList>
            <person name="Becking T."/>
            <person name="Chebbi M.A."/>
            <person name="Giraud I."/>
            <person name="Moumen B."/>
            <person name="Laverre T."/>
            <person name="Caubet Y."/>
            <person name="Peccoud J."/>
            <person name="Gilbert C."/>
            <person name="Cordaux R."/>
        </authorList>
    </citation>
    <scope>NUCLEOTIDE SEQUENCE [LARGE SCALE GENOMIC DNA]</scope>
    <source>
        <strain evidence="2">ANa2</strain>
        <tissue evidence="2">Whole body excluding digestive tract and cuticle</tissue>
    </source>
</reference>
<dbReference type="InterPro" id="IPR036706">
    <property type="entry name" value="VOMI_sf"/>
</dbReference>